<reference evidence="2" key="1">
    <citation type="submission" date="2014-05" db="EMBL/GenBank/DDBJ databases">
        <authorList>
            <person name="Chronopoulou M."/>
        </authorList>
    </citation>
    <scope>NUCLEOTIDE SEQUENCE</scope>
    <source>
        <tissue evidence="2">Whole organism</tissue>
    </source>
</reference>
<feature type="compositionally biased region" description="Basic and acidic residues" evidence="1">
    <location>
        <begin position="35"/>
        <end position="44"/>
    </location>
</feature>
<accession>A0A0K2TKK7</accession>
<feature type="compositionally biased region" description="Basic and acidic residues" evidence="1">
    <location>
        <begin position="1"/>
        <end position="23"/>
    </location>
</feature>
<dbReference type="AlphaFoldDB" id="A0A0K2TKK7"/>
<organism evidence="2">
    <name type="scientific">Lepeophtheirus salmonis</name>
    <name type="common">Salmon louse</name>
    <name type="synonym">Caligus salmonis</name>
    <dbReference type="NCBI Taxonomy" id="72036"/>
    <lineage>
        <taxon>Eukaryota</taxon>
        <taxon>Metazoa</taxon>
        <taxon>Ecdysozoa</taxon>
        <taxon>Arthropoda</taxon>
        <taxon>Crustacea</taxon>
        <taxon>Multicrustacea</taxon>
        <taxon>Hexanauplia</taxon>
        <taxon>Copepoda</taxon>
        <taxon>Siphonostomatoida</taxon>
        <taxon>Caligidae</taxon>
        <taxon>Lepeophtheirus</taxon>
    </lineage>
</organism>
<sequence>MESKPTDRPPEKDLSEVIHKATGAEDAAQGSSSRKNMEREVTSKDVVTRLANTENNNKKVKRFYSYTTNKSNVSLKTMNTCPSWNNIVIDWKDIKGITVKGFTPDVRQYMKILVGLRLKEEEILRINDCKSGAGFIIITLKETINVISRFEHIKEPTKI</sequence>
<dbReference type="EMBL" id="HACA01009212">
    <property type="protein sequence ID" value="CDW26573.1"/>
    <property type="molecule type" value="Transcribed_RNA"/>
</dbReference>
<feature type="region of interest" description="Disordered" evidence="1">
    <location>
        <begin position="1"/>
        <end position="44"/>
    </location>
</feature>
<evidence type="ECO:0000256" key="1">
    <source>
        <dbReference type="SAM" id="MobiDB-lite"/>
    </source>
</evidence>
<protein>
    <submittedName>
        <fullName evidence="2">Uncharacterized protein</fullName>
    </submittedName>
</protein>
<name>A0A0K2TKK7_LEPSM</name>
<evidence type="ECO:0000313" key="2">
    <source>
        <dbReference type="EMBL" id="CDW26573.1"/>
    </source>
</evidence>
<proteinExistence type="predicted"/>